<dbReference type="Proteomes" id="UP001054945">
    <property type="component" value="Unassembled WGS sequence"/>
</dbReference>
<protein>
    <submittedName>
        <fullName evidence="1">Uncharacterized protein</fullName>
    </submittedName>
</protein>
<evidence type="ECO:0000313" key="1">
    <source>
        <dbReference type="EMBL" id="GIX73504.1"/>
    </source>
</evidence>
<name>A0AAV4MNH7_CAEEX</name>
<organism evidence="1 2">
    <name type="scientific">Caerostris extrusa</name>
    <name type="common">Bark spider</name>
    <name type="synonym">Caerostris bankana</name>
    <dbReference type="NCBI Taxonomy" id="172846"/>
    <lineage>
        <taxon>Eukaryota</taxon>
        <taxon>Metazoa</taxon>
        <taxon>Ecdysozoa</taxon>
        <taxon>Arthropoda</taxon>
        <taxon>Chelicerata</taxon>
        <taxon>Arachnida</taxon>
        <taxon>Araneae</taxon>
        <taxon>Araneomorphae</taxon>
        <taxon>Entelegynae</taxon>
        <taxon>Araneoidea</taxon>
        <taxon>Araneidae</taxon>
        <taxon>Caerostris</taxon>
    </lineage>
</organism>
<proteinExistence type="predicted"/>
<gene>
    <name evidence="1" type="ORF">CEXT_379881</name>
</gene>
<dbReference type="EMBL" id="BPLR01002418">
    <property type="protein sequence ID" value="GIX73504.1"/>
    <property type="molecule type" value="Genomic_DNA"/>
</dbReference>
<comment type="caution">
    <text evidence="1">The sequence shown here is derived from an EMBL/GenBank/DDBJ whole genome shotgun (WGS) entry which is preliminary data.</text>
</comment>
<evidence type="ECO:0000313" key="2">
    <source>
        <dbReference type="Proteomes" id="UP001054945"/>
    </source>
</evidence>
<accession>A0AAV4MNH7</accession>
<reference evidence="1 2" key="1">
    <citation type="submission" date="2021-06" db="EMBL/GenBank/DDBJ databases">
        <title>Caerostris extrusa draft genome.</title>
        <authorList>
            <person name="Kono N."/>
            <person name="Arakawa K."/>
        </authorList>
    </citation>
    <scope>NUCLEOTIDE SEQUENCE [LARGE SCALE GENOMIC DNA]</scope>
</reference>
<sequence length="80" mass="9412">MTGENASLSDLRLNQLSPLDTLKRSDGLEYQIPDCLRIPDTRLFRILDCLEYQMPDCLEYQMPDFLEYQMPDCFTKCQIV</sequence>
<keyword evidence="2" id="KW-1185">Reference proteome</keyword>
<dbReference type="AlphaFoldDB" id="A0AAV4MNH7"/>